<proteinExistence type="predicted"/>
<reference evidence="1 2" key="1">
    <citation type="submission" date="2017-08" db="EMBL/GenBank/DDBJ databases">
        <title>Complete genome sequence of Mucilaginibacter sp. strain BJC16-A31.</title>
        <authorList>
            <consortium name="Henan University of Science and Technology"/>
            <person name="You X."/>
        </authorList>
    </citation>
    <scope>NUCLEOTIDE SEQUENCE [LARGE SCALE GENOMIC DNA]</scope>
    <source>
        <strain evidence="1 2">BJC16-A31</strain>
    </source>
</reference>
<accession>A0A223P197</accession>
<gene>
    <name evidence="1" type="ORF">MuYL_4028</name>
</gene>
<keyword evidence="2" id="KW-1185">Reference proteome</keyword>
<dbReference type="KEGG" id="muc:MuYL_4028"/>
<name>A0A223P197_9SPHI</name>
<evidence type="ECO:0000313" key="2">
    <source>
        <dbReference type="Proteomes" id="UP000215002"/>
    </source>
</evidence>
<sequence>MLQHKWLCFSMWSFFKFPDYKNIFKNGMKRKISIKGTVFSITVLL</sequence>
<dbReference type="EMBL" id="CP022743">
    <property type="protein sequence ID" value="ASU35913.1"/>
    <property type="molecule type" value="Genomic_DNA"/>
</dbReference>
<protein>
    <submittedName>
        <fullName evidence="1">Uncharacterized protein</fullName>
    </submittedName>
</protein>
<organism evidence="1 2">
    <name type="scientific">Mucilaginibacter xinganensis</name>
    <dbReference type="NCBI Taxonomy" id="1234841"/>
    <lineage>
        <taxon>Bacteria</taxon>
        <taxon>Pseudomonadati</taxon>
        <taxon>Bacteroidota</taxon>
        <taxon>Sphingobacteriia</taxon>
        <taxon>Sphingobacteriales</taxon>
        <taxon>Sphingobacteriaceae</taxon>
        <taxon>Mucilaginibacter</taxon>
    </lineage>
</organism>
<dbReference type="AlphaFoldDB" id="A0A223P197"/>
<dbReference type="Proteomes" id="UP000215002">
    <property type="component" value="Chromosome"/>
</dbReference>
<evidence type="ECO:0000313" key="1">
    <source>
        <dbReference type="EMBL" id="ASU35913.1"/>
    </source>
</evidence>